<dbReference type="Proteomes" id="UP000715781">
    <property type="component" value="Unassembled WGS sequence"/>
</dbReference>
<keyword evidence="2" id="KW-0680">Restriction system</keyword>
<evidence type="ECO:0000256" key="2">
    <source>
        <dbReference type="ARBA" id="ARBA00022747"/>
    </source>
</evidence>
<evidence type="ECO:0000259" key="4">
    <source>
        <dbReference type="Pfam" id="PF01420"/>
    </source>
</evidence>
<dbReference type="Gene3D" id="1.10.287.1120">
    <property type="entry name" value="Bipartite methylase S protein"/>
    <property type="match status" value="2"/>
</dbReference>
<dbReference type="InterPro" id="IPR000055">
    <property type="entry name" value="Restrct_endonuc_typeI_TRD"/>
</dbReference>
<dbReference type="CDD" id="cd17262">
    <property type="entry name" value="RMtype1_S_Aco12261I-TRD2-CR2"/>
    <property type="match status" value="1"/>
</dbReference>
<dbReference type="GO" id="GO:0004519">
    <property type="term" value="F:endonuclease activity"/>
    <property type="evidence" value="ECO:0007669"/>
    <property type="project" value="UniProtKB-KW"/>
</dbReference>
<gene>
    <name evidence="5" type="ORF">KME32_10055</name>
</gene>
<dbReference type="InterPro" id="IPR052021">
    <property type="entry name" value="Type-I_RS_S_subunit"/>
</dbReference>
<dbReference type="SUPFAM" id="SSF116734">
    <property type="entry name" value="DNA methylase specificity domain"/>
    <property type="match status" value="2"/>
</dbReference>
<dbReference type="Gene3D" id="3.90.220.20">
    <property type="entry name" value="DNA methylase specificity domains"/>
    <property type="match status" value="1"/>
</dbReference>
<keyword evidence="5" id="KW-0540">Nuclease</keyword>
<dbReference type="GO" id="GO:0009307">
    <property type="term" value="P:DNA restriction-modification system"/>
    <property type="evidence" value="ECO:0007669"/>
    <property type="project" value="UniProtKB-KW"/>
</dbReference>
<dbReference type="PANTHER" id="PTHR30408:SF12">
    <property type="entry name" value="TYPE I RESTRICTION ENZYME MJAVIII SPECIFICITY SUBUNIT"/>
    <property type="match status" value="1"/>
</dbReference>
<comment type="caution">
    <text evidence="5">The sequence shown here is derived from an EMBL/GenBank/DDBJ whole genome shotgun (WGS) entry which is preliminary data.</text>
</comment>
<accession>A0A951PYQ1</accession>
<dbReference type="AlphaFoldDB" id="A0A951PYQ1"/>
<keyword evidence="5" id="KW-0255">Endonuclease</keyword>
<protein>
    <submittedName>
        <fullName evidence="5">Restriction endonuclease subunit S</fullName>
        <ecNumber evidence="5">3.1.21.-</ecNumber>
    </submittedName>
</protein>
<name>A0A951PYQ1_9NOST</name>
<dbReference type="InterPro" id="IPR044946">
    <property type="entry name" value="Restrct_endonuc_typeI_TRD_sf"/>
</dbReference>
<dbReference type="GO" id="GO:0016787">
    <property type="term" value="F:hydrolase activity"/>
    <property type="evidence" value="ECO:0007669"/>
    <property type="project" value="UniProtKB-KW"/>
</dbReference>
<evidence type="ECO:0000313" key="6">
    <source>
        <dbReference type="Proteomes" id="UP000715781"/>
    </source>
</evidence>
<evidence type="ECO:0000256" key="1">
    <source>
        <dbReference type="ARBA" id="ARBA00010923"/>
    </source>
</evidence>
<dbReference type="EMBL" id="JAHHHN010000004">
    <property type="protein sequence ID" value="MBW4561480.1"/>
    <property type="molecule type" value="Genomic_DNA"/>
</dbReference>
<keyword evidence="5" id="KW-0378">Hydrolase</keyword>
<evidence type="ECO:0000256" key="3">
    <source>
        <dbReference type="ARBA" id="ARBA00023125"/>
    </source>
</evidence>
<reference evidence="5" key="2">
    <citation type="journal article" date="2022" name="Microbiol. Resour. Announc.">
        <title>Metagenome Sequencing to Explore Phylogenomics of Terrestrial Cyanobacteria.</title>
        <authorList>
            <person name="Ward R.D."/>
            <person name="Stajich J.E."/>
            <person name="Johansen J.R."/>
            <person name="Huntemann M."/>
            <person name="Clum A."/>
            <person name="Foster B."/>
            <person name="Foster B."/>
            <person name="Roux S."/>
            <person name="Palaniappan K."/>
            <person name="Varghese N."/>
            <person name="Mukherjee S."/>
            <person name="Reddy T.B.K."/>
            <person name="Daum C."/>
            <person name="Copeland A."/>
            <person name="Chen I.A."/>
            <person name="Ivanova N.N."/>
            <person name="Kyrpides N.C."/>
            <person name="Shapiro N."/>
            <person name="Eloe-Fadrosh E.A."/>
            <person name="Pietrasiak N."/>
        </authorList>
    </citation>
    <scope>NUCLEOTIDE SEQUENCE</scope>
    <source>
        <strain evidence="5">JT2-VF2</strain>
    </source>
</reference>
<proteinExistence type="inferred from homology"/>
<sequence length="388" mass="45310">MGKKLKKNVPVLRFPEFEGDWETTTLEKVSVFHDKKRIPLSSEERQIRQGEYPYYGASGIIDYIDNYIFDGTYVLLAEDGANIINRSTPIAFIAEGKFWVNNHAHILKAKGSNHFLVAYLENLSYDRYNTGTAQPKLNADVCKKIIIKIPSIAEQEKIASFLGAVDTRLNQLRRKRELLQTYKRGVMQKIFSQKIRFKDAIGSEFADWEERKLGDFLIEHQERVNANTHLPIYSSSREGLKPQKEYFSDRELKNEGEYGVVPKNFFVYRHMSDDLTFKFNINDTGEDIAVSKEYPIFTTKNINSKFILLKLNYSDEFKIFAVMQKRGGTRTRLYYKNLASWKTFLPEIREQEKIANFITAIDRKLEILSRQIDQTEKFKKGLLQKLFI</sequence>
<reference evidence="5" key="1">
    <citation type="submission" date="2021-05" db="EMBL/GenBank/DDBJ databases">
        <authorList>
            <person name="Pietrasiak N."/>
            <person name="Ward R."/>
            <person name="Stajich J.E."/>
            <person name="Kurbessoian T."/>
        </authorList>
    </citation>
    <scope>NUCLEOTIDE SEQUENCE</scope>
    <source>
        <strain evidence="5">JT2-VF2</strain>
    </source>
</reference>
<keyword evidence="3" id="KW-0238">DNA-binding</keyword>
<feature type="domain" description="Type I restriction modification DNA specificity" evidence="4">
    <location>
        <begin position="207"/>
        <end position="374"/>
    </location>
</feature>
<evidence type="ECO:0000313" key="5">
    <source>
        <dbReference type="EMBL" id="MBW4561480.1"/>
    </source>
</evidence>
<dbReference type="Pfam" id="PF01420">
    <property type="entry name" value="Methylase_S"/>
    <property type="match status" value="2"/>
</dbReference>
<organism evidence="5 6">
    <name type="scientific">Mojavia pulchra JT2-VF2</name>
    <dbReference type="NCBI Taxonomy" id="287848"/>
    <lineage>
        <taxon>Bacteria</taxon>
        <taxon>Bacillati</taxon>
        <taxon>Cyanobacteriota</taxon>
        <taxon>Cyanophyceae</taxon>
        <taxon>Nostocales</taxon>
        <taxon>Nostocaceae</taxon>
    </lineage>
</organism>
<feature type="domain" description="Type I restriction modification DNA specificity" evidence="4">
    <location>
        <begin position="20"/>
        <end position="178"/>
    </location>
</feature>
<dbReference type="GO" id="GO:0003677">
    <property type="term" value="F:DNA binding"/>
    <property type="evidence" value="ECO:0007669"/>
    <property type="project" value="UniProtKB-KW"/>
</dbReference>
<dbReference type="PANTHER" id="PTHR30408">
    <property type="entry name" value="TYPE-1 RESTRICTION ENZYME ECOKI SPECIFICITY PROTEIN"/>
    <property type="match status" value="1"/>
</dbReference>
<comment type="similarity">
    <text evidence="1">Belongs to the type-I restriction system S methylase family.</text>
</comment>
<dbReference type="EC" id="3.1.21.-" evidence="5"/>